<evidence type="ECO:0000256" key="5">
    <source>
        <dbReference type="SAM" id="Phobius"/>
    </source>
</evidence>
<keyword evidence="5" id="KW-1133">Transmembrane helix</keyword>
<dbReference type="Pfam" id="PF02518">
    <property type="entry name" value="HATPase_c"/>
    <property type="match status" value="1"/>
</dbReference>
<keyword evidence="8" id="KW-0808">Transferase</keyword>
<feature type="domain" description="Histidine kinase" evidence="6">
    <location>
        <begin position="395"/>
        <end position="625"/>
    </location>
</feature>
<dbReference type="AlphaFoldDB" id="A0A560KIJ2"/>
<protein>
    <recommendedName>
        <fullName evidence="2">histidine kinase</fullName>
        <ecNumber evidence="2">2.7.13.3</ecNumber>
    </recommendedName>
</protein>
<comment type="caution">
    <text evidence="8">The sequence shown here is derived from an EMBL/GenBank/DDBJ whole genome shotgun (WGS) entry which is preliminary data.</text>
</comment>
<accession>A0A560KIJ2</accession>
<feature type="transmembrane region" description="Helical" evidence="5">
    <location>
        <begin position="27"/>
        <end position="47"/>
    </location>
</feature>
<evidence type="ECO:0000256" key="3">
    <source>
        <dbReference type="PROSITE-ProRule" id="PRU00169"/>
    </source>
</evidence>
<dbReference type="PANTHER" id="PTHR43065:SF49">
    <property type="entry name" value="HISTIDINE KINASE"/>
    <property type="match status" value="1"/>
</dbReference>
<feature type="region of interest" description="Disordered" evidence="4">
    <location>
        <begin position="267"/>
        <end position="295"/>
    </location>
</feature>
<dbReference type="PANTHER" id="PTHR43065">
    <property type="entry name" value="SENSOR HISTIDINE KINASE"/>
    <property type="match status" value="1"/>
</dbReference>
<dbReference type="Gene3D" id="3.30.450.20">
    <property type="entry name" value="PAS domain"/>
    <property type="match status" value="1"/>
</dbReference>
<name>A0A560KIJ2_9PROT</name>
<dbReference type="InterPro" id="IPR036890">
    <property type="entry name" value="HATPase_C_sf"/>
</dbReference>
<evidence type="ECO:0000256" key="4">
    <source>
        <dbReference type="SAM" id="MobiDB-lite"/>
    </source>
</evidence>
<keyword evidence="3" id="KW-0597">Phosphoprotein</keyword>
<dbReference type="Gene3D" id="3.40.50.2300">
    <property type="match status" value="1"/>
</dbReference>
<dbReference type="PROSITE" id="PS50109">
    <property type="entry name" value="HIS_KIN"/>
    <property type="match status" value="1"/>
</dbReference>
<feature type="compositionally biased region" description="Low complexity" evidence="4">
    <location>
        <begin position="267"/>
        <end position="281"/>
    </location>
</feature>
<evidence type="ECO:0000256" key="1">
    <source>
        <dbReference type="ARBA" id="ARBA00000085"/>
    </source>
</evidence>
<feature type="modified residue" description="4-aspartylphosphate" evidence="3">
    <location>
        <position position="706"/>
    </location>
</feature>
<dbReference type="SMART" id="SM00448">
    <property type="entry name" value="REC"/>
    <property type="match status" value="1"/>
</dbReference>
<dbReference type="InterPro" id="IPR004358">
    <property type="entry name" value="Sig_transdc_His_kin-like_C"/>
</dbReference>
<feature type="domain" description="Response regulatory" evidence="7">
    <location>
        <begin position="656"/>
        <end position="769"/>
    </location>
</feature>
<dbReference type="InterPro" id="IPR005467">
    <property type="entry name" value="His_kinase_dom"/>
</dbReference>
<dbReference type="EC" id="2.7.13.3" evidence="2"/>
<dbReference type="InterPro" id="IPR036097">
    <property type="entry name" value="HisK_dim/P_sf"/>
</dbReference>
<dbReference type="EMBL" id="VITV01000001">
    <property type="protein sequence ID" value="TWB83012.1"/>
    <property type="molecule type" value="Genomic_DNA"/>
</dbReference>
<dbReference type="Gene3D" id="1.10.287.130">
    <property type="match status" value="1"/>
</dbReference>
<reference evidence="8 9" key="1">
    <citation type="submission" date="2019-06" db="EMBL/GenBank/DDBJ databases">
        <title>Genomic Encyclopedia of Type Strains, Phase IV (KMG-V): Genome sequencing to study the core and pangenomes of soil and plant-associated prokaryotes.</title>
        <authorList>
            <person name="Whitman W."/>
        </authorList>
    </citation>
    <scope>NUCLEOTIDE SEQUENCE [LARGE SCALE GENOMIC DNA]</scope>
    <source>
        <strain evidence="8 9">BR 12005</strain>
    </source>
</reference>
<feature type="transmembrane region" description="Helical" evidence="5">
    <location>
        <begin position="331"/>
        <end position="353"/>
    </location>
</feature>
<dbReference type="Pfam" id="PF00072">
    <property type="entry name" value="Response_reg"/>
    <property type="match status" value="1"/>
</dbReference>
<dbReference type="SUPFAM" id="SSF52172">
    <property type="entry name" value="CheY-like"/>
    <property type="match status" value="1"/>
</dbReference>
<dbReference type="SUPFAM" id="SSF55874">
    <property type="entry name" value="ATPase domain of HSP90 chaperone/DNA topoisomerase II/histidine kinase"/>
    <property type="match status" value="1"/>
</dbReference>
<comment type="catalytic activity">
    <reaction evidence="1">
        <text>ATP + protein L-histidine = ADP + protein N-phospho-L-histidine.</text>
        <dbReference type="EC" id="2.7.13.3"/>
    </reaction>
</comment>
<dbReference type="CDD" id="cd12914">
    <property type="entry name" value="PDC1_DGC_like"/>
    <property type="match status" value="1"/>
</dbReference>
<dbReference type="InterPro" id="IPR001789">
    <property type="entry name" value="Sig_transdc_resp-reg_receiver"/>
</dbReference>
<dbReference type="Proteomes" id="UP000320516">
    <property type="component" value="Unassembled WGS sequence"/>
</dbReference>
<dbReference type="InterPro" id="IPR011006">
    <property type="entry name" value="CheY-like_superfamily"/>
</dbReference>
<evidence type="ECO:0000259" key="6">
    <source>
        <dbReference type="PROSITE" id="PS50109"/>
    </source>
</evidence>
<dbReference type="SMART" id="SM00387">
    <property type="entry name" value="HATPase_c"/>
    <property type="match status" value="1"/>
</dbReference>
<dbReference type="Gene3D" id="3.30.565.10">
    <property type="entry name" value="Histidine kinase-like ATPase, C-terminal domain"/>
    <property type="match status" value="1"/>
</dbReference>
<keyword evidence="8" id="KW-0418">Kinase</keyword>
<sequence>MTVNSDIGAPRVAEAELPRAPSTIAALRLQMLAAVLIPLALLAAAGLESRRDIVAQAGDRVERIAAAVDEHAQKVIESDRLILDRVRDLDPAHLVLARPRDANQVGAALAGMVAGIPQIQALWLWDAQGRPLAVSRHTAAAGRPDITDSPAYGQLRAGQTEMLIPPSDSLAATSGTSGDQRVFSLARRLSHPDGSLAGIAAVSMSLAYFDDFYRRVTQDDPATTVLLVNREGMIMAGRPVAMDGAQVDPICPGLHAAWRAGWPAAGPATGPAAGAEGAPDAGSRDASPPDAGAASEGQQRLTACRLIANAPLTVMVGVDRAQLDRQWHRRLGWLALLALPVMGALCATTLLAMRRARRERLAAQALRAAETRREQAEGALLRTQRLQALDQITGGIIHDFANLLMTVRSGAEVLCRRPHTEPQREVLDAMLQAIAWGERLTHNLRTFSRRPRLHLDLVRLSDMAGDIADLLRPALRGDIRLETALPPSLWPLRVDRTEFDLALLNMAVNARDAMPRGGVLRLAAANVHIDPASHESDRTGGLMGDFVRLTVCDTGSGIPPDILDRVFDPFFTTKRDGKSTGLGLAQVHGLARQSGGAALADSLNAAVPNSAAAGTTITLYLPRAEEDAATATGTGTVPAKGVAANGVPEVAGNGRQILLVEDNPTVAKVMRDMVEALGFRVLAATTADAAQSLLADRPDISLMVSDIVLPGGRNGLELAQAVRHLHPGLPVLLVSGYGDRVAEAESLGFAIVPKPLDSTQLRQAISRCLGAR</sequence>
<evidence type="ECO:0000256" key="2">
    <source>
        <dbReference type="ARBA" id="ARBA00012438"/>
    </source>
</evidence>
<dbReference type="PRINTS" id="PR00344">
    <property type="entry name" value="BCTRLSENSOR"/>
</dbReference>
<evidence type="ECO:0000259" key="7">
    <source>
        <dbReference type="PROSITE" id="PS50110"/>
    </source>
</evidence>
<dbReference type="PROSITE" id="PS50110">
    <property type="entry name" value="RESPONSE_REGULATORY"/>
    <property type="match status" value="1"/>
</dbReference>
<gene>
    <name evidence="8" type="ORF">FBZ87_101725</name>
</gene>
<organism evidence="8 9">
    <name type="scientific">Nitrospirillum amazonense</name>
    <dbReference type="NCBI Taxonomy" id="28077"/>
    <lineage>
        <taxon>Bacteria</taxon>
        <taxon>Pseudomonadati</taxon>
        <taxon>Pseudomonadota</taxon>
        <taxon>Alphaproteobacteria</taxon>
        <taxon>Rhodospirillales</taxon>
        <taxon>Azospirillaceae</taxon>
        <taxon>Nitrospirillum</taxon>
    </lineage>
</organism>
<evidence type="ECO:0000313" key="9">
    <source>
        <dbReference type="Proteomes" id="UP000320516"/>
    </source>
</evidence>
<dbReference type="InterPro" id="IPR003594">
    <property type="entry name" value="HATPase_dom"/>
</dbReference>
<dbReference type="SUPFAM" id="SSF47384">
    <property type="entry name" value="Homodimeric domain of signal transducing histidine kinase"/>
    <property type="match status" value="1"/>
</dbReference>
<keyword evidence="5" id="KW-0472">Membrane</keyword>
<proteinExistence type="predicted"/>
<keyword evidence="5" id="KW-0812">Transmembrane</keyword>
<dbReference type="RefSeq" id="WP_145608956.1">
    <property type="nucleotide sequence ID" value="NZ_JARPAF010000004.1"/>
</dbReference>
<evidence type="ECO:0000313" key="8">
    <source>
        <dbReference type="EMBL" id="TWB83012.1"/>
    </source>
</evidence>
<dbReference type="GO" id="GO:0000155">
    <property type="term" value="F:phosphorelay sensor kinase activity"/>
    <property type="evidence" value="ECO:0007669"/>
    <property type="project" value="InterPro"/>
</dbReference>